<dbReference type="AlphaFoldDB" id="A0A5C3R4H0"/>
<name>A0A5C3R4H0_9AGAR</name>
<dbReference type="Proteomes" id="UP000305067">
    <property type="component" value="Unassembled WGS sequence"/>
</dbReference>
<dbReference type="OrthoDB" id="2873242at2759"/>
<evidence type="ECO:0000256" key="1">
    <source>
        <dbReference type="SAM" id="Phobius"/>
    </source>
</evidence>
<accession>A0A5C3R4H0</accession>
<keyword evidence="1" id="KW-0472">Membrane</keyword>
<feature type="transmembrane region" description="Helical" evidence="1">
    <location>
        <begin position="188"/>
        <end position="206"/>
    </location>
</feature>
<keyword evidence="3" id="KW-1185">Reference proteome</keyword>
<feature type="transmembrane region" description="Helical" evidence="1">
    <location>
        <begin position="248"/>
        <end position="271"/>
    </location>
</feature>
<keyword evidence="1" id="KW-0812">Transmembrane</keyword>
<feature type="transmembrane region" description="Helical" evidence="1">
    <location>
        <begin position="218"/>
        <end position="242"/>
    </location>
</feature>
<feature type="transmembrane region" description="Helical" evidence="1">
    <location>
        <begin position="140"/>
        <end position="162"/>
    </location>
</feature>
<feature type="transmembrane region" description="Helical" evidence="1">
    <location>
        <begin position="62"/>
        <end position="83"/>
    </location>
</feature>
<keyword evidence="1" id="KW-1133">Transmembrane helix</keyword>
<sequence length="331" mass="36231">MASNGLEELPPALLEFLHLLRHDFLMSTLLESMMNGIYTTIIALTVFSLVQKGGFRALCRPFVGVIMLLYALAVIHVALRWSLVREAFITHGESEATTLMYMMNLPMRNSLTSATVFTLSTLIADAILVWRCWLVFNRRWFPAILPSLTTLGGFAVGIYVIVIESDPEIQKSVSREALAQATTSQSSLNLATTVLATAFIVYRIIASQQLEGNAYRRIIEIIVESAAIYSIVIIVHMPFLLLDGVTNAMPLAILAQVTGIAPTLIVVRVALGYSRPDSTWAGSGPVGTLDFQAQGKSTFGGTLDTYRNHSGTMIEDEEKTANIEDSNGAIR</sequence>
<organism evidence="2 3">
    <name type="scientific">Pterulicium gracile</name>
    <dbReference type="NCBI Taxonomy" id="1884261"/>
    <lineage>
        <taxon>Eukaryota</taxon>
        <taxon>Fungi</taxon>
        <taxon>Dikarya</taxon>
        <taxon>Basidiomycota</taxon>
        <taxon>Agaricomycotina</taxon>
        <taxon>Agaricomycetes</taxon>
        <taxon>Agaricomycetidae</taxon>
        <taxon>Agaricales</taxon>
        <taxon>Pleurotineae</taxon>
        <taxon>Pterulaceae</taxon>
        <taxon>Pterulicium</taxon>
    </lineage>
</organism>
<dbReference type="STRING" id="1884261.A0A5C3R4H0"/>
<reference evidence="2 3" key="1">
    <citation type="journal article" date="2019" name="Nat. Ecol. Evol.">
        <title>Megaphylogeny resolves global patterns of mushroom evolution.</title>
        <authorList>
            <person name="Varga T."/>
            <person name="Krizsan K."/>
            <person name="Foldi C."/>
            <person name="Dima B."/>
            <person name="Sanchez-Garcia M."/>
            <person name="Sanchez-Ramirez S."/>
            <person name="Szollosi G.J."/>
            <person name="Szarkandi J.G."/>
            <person name="Papp V."/>
            <person name="Albert L."/>
            <person name="Andreopoulos W."/>
            <person name="Angelini C."/>
            <person name="Antonin V."/>
            <person name="Barry K.W."/>
            <person name="Bougher N.L."/>
            <person name="Buchanan P."/>
            <person name="Buyck B."/>
            <person name="Bense V."/>
            <person name="Catcheside P."/>
            <person name="Chovatia M."/>
            <person name="Cooper J."/>
            <person name="Damon W."/>
            <person name="Desjardin D."/>
            <person name="Finy P."/>
            <person name="Geml J."/>
            <person name="Haridas S."/>
            <person name="Hughes K."/>
            <person name="Justo A."/>
            <person name="Karasinski D."/>
            <person name="Kautmanova I."/>
            <person name="Kiss B."/>
            <person name="Kocsube S."/>
            <person name="Kotiranta H."/>
            <person name="LaButti K.M."/>
            <person name="Lechner B.E."/>
            <person name="Liimatainen K."/>
            <person name="Lipzen A."/>
            <person name="Lukacs Z."/>
            <person name="Mihaltcheva S."/>
            <person name="Morgado L.N."/>
            <person name="Niskanen T."/>
            <person name="Noordeloos M.E."/>
            <person name="Ohm R.A."/>
            <person name="Ortiz-Santana B."/>
            <person name="Ovrebo C."/>
            <person name="Racz N."/>
            <person name="Riley R."/>
            <person name="Savchenko A."/>
            <person name="Shiryaev A."/>
            <person name="Soop K."/>
            <person name="Spirin V."/>
            <person name="Szebenyi C."/>
            <person name="Tomsovsky M."/>
            <person name="Tulloss R.E."/>
            <person name="Uehling J."/>
            <person name="Grigoriev I.V."/>
            <person name="Vagvolgyi C."/>
            <person name="Papp T."/>
            <person name="Martin F.M."/>
            <person name="Miettinen O."/>
            <person name="Hibbett D.S."/>
            <person name="Nagy L.G."/>
        </authorList>
    </citation>
    <scope>NUCLEOTIDE SEQUENCE [LARGE SCALE GENOMIC DNA]</scope>
    <source>
        <strain evidence="2 3">CBS 309.79</strain>
    </source>
</reference>
<proteinExistence type="predicted"/>
<feature type="transmembrane region" description="Helical" evidence="1">
    <location>
        <begin position="24"/>
        <end position="50"/>
    </location>
</feature>
<evidence type="ECO:0000313" key="2">
    <source>
        <dbReference type="EMBL" id="TFL07911.1"/>
    </source>
</evidence>
<gene>
    <name evidence="2" type="ORF">BDV98DRAFT_600150</name>
</gene>
<evidence type="ECO:0008006" key="4">
    <source>
        <dbReference type="Google" id="ProtNLM"/>
    </source>
</evidence>
<dbReference type="EMBL" id="ML178814">
    <property type="protein sequence ID" value="TFL07911.1"/>
    <property type="molecule type" value="Genomic_DNA"/>
</dbReference>
<protein>
    <recommendedName>
        <fullName evidence="4">Fungal pheromone mating factor STE2 GPCR-domain-containing protein</fullName>
    </recommendedName>
</protein>
<feature type="transmembrane region" description="Helical" evidence="1">
    <location>
        <begin position="111"/>
        <end position="133"/>
    </location>
</feature>
<evidence type="ECO:0000313" key="3">
    <source>
        <dbReference type="Proteomes" id="UP000305067"/>
    </source>
</evidence>